<organism evidence="2 3">
    <name type="scientific">Hydnum rufescens UP504</name>
    <dbReference type="NCBI Taxonomy" id="1448309"/>
    <lineage>
        <taxon>Eukaryota</taxon>
        <taxon>Fungi</taxon>
        <taxon>Dikarya</taxon>
        <taxon>Basidiomycota</taxon>
        <taxon>Agaricomycotina</taxon>
        <taxon>Agaricomycetes</taxon>
        <taxon>Cantharellales</taxon>
        <taxon>Hydnaceae</taxon>
        <taxon>Hydnum</taxon>
    </lineage>
</organism>
<evidence type="ECO:0000313" key="3">
    <source>
        <dbReference type="Proteomes" id="UP000886523"/>
    </source>
</evidence>
<keyword evidence="1" id="KW-0812">Transmembrane</keyword>
<dbReference type="PANTHER" id="PTHR12246">
    <property type="entry name" value="PALMITOYLTRANSFERASE ZDHHC16"/>
    <property type="match status" value="1"/>
</dbReference>
<keyword evidence="1" id="KW-1133">Transmembrane helix</keyword>
<evidence type="ECO:0000313" key="2">
    <source>
        <dbReference type="EMBL" id="KAF9520352.1"/>
    </source>
</evidence>
<dbReference type="GO" id="GO:0016409">
    <property type="term" value="F:palmitoyltransferase activity"/>
    <property type="evidence" value="ECO:0007669"/>
    <property type="project" value="InterPro"/>
</dbReference>
<dbReference type="EMBL" id="MU128912">
    <property type="protein sequence ID" value="KAF9520352.1"/>
    <property type="molecule type" value="Genomic_DNA"/>
</dbReference>
<dbReference type="Proteomes" id="UP000886523">
    <property type="component" value="Unassembled WGS sequence"/>
</dbReference>
<accession>A0A9P6BA62</accession>
<reference evidence="2" key="1">
    <citation type="journal article" date="2020" name="Nat. Commun.">
        <title>Large-scale genome sequencing of mycorrhizal fungi provides insights into the early evolution of symbiotic traits.</title>
        <authorList>
            <person name="Miyauchi S."/>
            <person name="Kiss E."/>
            <person name="Kuo A."/>
            <person name="Drula E."/>
            <person name="Kohler A."/>
            <person name="Sanchez-Garcia M."/>
            <person name="Morin E."/>
            <person name="Andreopoulos B."/>
            <person name="Barry K.W."/>
            <person name="Bonito G."/>
            <person name="Buee M."/>
            <person name="Carver A."/>
            <person name="Chen C."/>
            <person name="Cichocki N."/>
            <person name="Clum A."/>
            <person name="Culley D."/>
            <person name="Crous P.W."/>
            <person name="Fauchery L."/>
            <person name="Girlanda M."/>
            <person name="Hayes R.D."/>
            <person name="Keri Z."/>
            <person name="LaButti K."/>
            <person name="Lipzen A."/>
            <person name="Lombard V."/>
            <person name="Magnuson J."/>
            <person name="Maillard F."/>
            <person name="Murat C."/>
            <person name="Nolan M."/>
            <person name="Ohm R.A."/>
            <person name="Pangilinan J."/>
            <person name="Pereira M.F."/>
            <person name="Perotto S."/>
            <person name="Peter M."/>
            <person name="Pfister S."/>
            <person name="Riley R."/>
            <person name="Sitrit Y."/>
            <person name="Stielow J.B."/>
            <person name="Szollosi G."/>
            <person name="Zifcakova L."/>
            <person name="Stursova M."/>
            <person name="Spatafora J.W."/>
            <person name="Tedersoo L."/>
            <person name="Vaario L.M."/>
            <person name="Yamada A."/>
            <person name="Yan M."/>
            <person name="Wang P."/>
            <person name="Xu J."/>
            <person name="Bruns T."/>
            <person name="Baldrian P."/>
            <person name="Vilgalys R."/>
            <person name="Dunand C."/>
            <person name="Henrissat B."/>
            <person name="Grigoriev I.V."/>
            <person name="Hibbett D."/>
            <person name="Nagy L.G."/>
            <person name="Martin F.M."/>
        </authorList>
    </citation>
    <scope>NUCLEOTIDE SEQUENCE</scope>
    <source>
        <strain evidence="2">UP504</strain>
    </source>
</reference>
<feature type="non-terminal residue" evidence="2">
    <location>
        <position position="1"/>
    </location>
</feature>
<keyword evidence="1" id="KW-0472">Membrane</keyword>
<keyword evidence="3" id="KW-1185">Reference proteome</keyword>
<evidence type="ECO:0008006" key="4">
    <source>
        <dbReference type="Google" id="ProtNLM"/>
    </source>
</evidence>
<dbReference type="AlphaFoldDB" id="A0A9P6BA62"/>
<protein>
    <recommendedName>
        <fullName evidence="4">Protein S-acyltransferase</fullName>
    </recommendedName>
</protein>
<evidence type="ECO:0000256" key="1">
    <source>
        <dbReference type="SAM" id="Phobius"/>
    </source>
</evidence>
<sequence length="131" mass="15087">AYLVIWYMFWVASRFTNEWKFLTPPVVYIIEYVLAFALGLSLGVMLAWQLHFISVGETSVESHDNPRYVKVASQRGTEFVNSFDLGWKKNLVLFFNIGRSSPYTDGWSWARRPGVSRHSGIDDEDELTDGD</sequence>
<dbReference type="InterPro" id="IPR039859">
    <property type="entry name" value="PFA4/ZDH16/20/ERF2-like"/>
</dbReference>
<comment type="caution">
    <text evidence="2">The sequence shown here is derived from an EMBL/GenBank/DDBJ whole genome shotgun (WGS) entry which is preliminary data.</text>
</comment>
<name>A0A9P6BA62_9AGAM</name>
<dbReference type="OrthoDB" id="9909019at2759"/>
<proteinExistence type="predicted"/>
<feature type="transmembrane region" description="Helical" evidence="1">
    <location>
        <begin position="26"/>
        <end position="48"/>
    </location>
</feature>
<gene>
    <name evidence="2" type="ORF">BS47DRAFT_1335975</name>
</gene>